<dbReference type="AlphaFoldDB" id="A0A1F6UZC5"/>
<keyword evidence="1" id="KW-0472">Membrane</keyword>
<name>A0A1F6UZC5_9BACT</name>
<feature type="transmembrane region" description="Helical" evidence="1">
    <location>
        <begin position="22"/>
        <end position="46"/>
    </location>
</feature>
<proteinExistence type="predicted"/>
<keyword evidence="1" id="KW-1133">Transmembrane helix</keyword>
<evidence type="ECO:0000313" key="3">
    <source>
        <dbReference type="Proteomes" id="UP000177602"/>
    </source>
</evidence>
<keyword evidence="1" id="KW-0812">Transmembrane</keyword>
<dbReference type="EMBL" id="MFTN01000022">
    <property type="protein sequence ID" value="OGI62720.1"/>
    <property type="molecule type" value="Genomic_DNA"/>
</dbReference>
<evidence type="ECO:0000313" key="2">
    <source>
        <dbReference type="EMBL" id="OGI62720.1"/>
    </source>
</evidence>
<organism evidence="2 3">
    <name type="scientific">Candidatus Nomurabacteria bacterium RIFCSPHIGHO2_01_FULL_40_12</name>
    <dbReference type="NCBI Taxonomy" id="1801737"/>
    <lineage>
        <taxon>Bacteria</taxon>
        <taxon>Candidatus Nomuraibacteriota</taxon>
    </lineage>
</organism>
<comment type="caution">
    <text evidence="2">The sequence shown here is derived from an EMBL/GenBank/DDBJ whole genome shotgun (WGS) entry which is preliminary data.</text>
</comment>
<sequence>MIKIFKKEKNFKKEGPWLNINFYWQLAVCIVFLTILLSLFFGYYLFMQINKEAVLEESSVSGQLETVKKERIDKVLLYFSLRAEKSNQILNSPSPIIDPSW</sequence>
<evidence type="ECO:0000256" key="1">
    <source>
        <dbReference type="SAM" id="Phobius"/>
    </source>
</evidence>
<reference evidence="2 3" key="1">
    <citation type="journal article" date="2016" name="Nat. Commun.">
        <title>Thousands of microbial genomes shed light on interconnected biogeochemical processes in an aquifer system.</title>
        <authorList>
            <person name="Anantharaman K."/>
            <person name="Brown C.T."/>
            <person name="Hug L.A."/>
            <person name="Sharon I."/>
            <person name="Castelle C.J."/>
            <person name="Probst A.J."/>
            <person name="Thomas B.C."/>
            <person name="Singh A."/>
            <person name="Wilkins M.J."/>
            <person name="Karaoz U."/>
            <person name="Brodie E.L."/>
            <person name="Williams K.H."/>
            <person name="Hubbard S.S."/>
            <person name="Banfield J.F."/>
        </authorList>
    </citation>
    <scope>NUCLEOTIDE SEQUENCE [LARGE SCALE GENOMIC DNA]</scope>
</reference>
<dbReference type="Proteomes" id="UP000177602">
    <property type="component" value="Unassembled WGS sequence"/>
</dbReference>
<dbReference type="STRING" id="1801737.A2818_02710"/>
<protein>
    <submittedName>
        <fullName evidence="2">Uncharacterized protein</fullName>
    </submittedName>
</protein>
<accession>A0A1F6UZC5</accession>
<gene>
    <name evidence="2" type="ORF">A2818_02710</name>
</gene>